<name>A0AAD3XE31_NEPGR</name>
<accession>A0AAD3XE31</accession>
<evidence type="ECO:0000313" key="1">
    <source>
        <dbReference type="EMBL" id="GMH01711.1"/>
    </source>
</evidence>
<proteinExistence type="predicted"/>
<gene>
    <name evidence="1" type="ORF">Nepgr_003550</name>
</gene>
<evidence type="ECO:0000313" key="2">
    <source>
        <dbReference type="Proteomes" id="UP001279734"/>
    </source>
</evidence>
<protein>
    <submittedName>
        <fullName evidence="1">Uncharacterized protein</fullName>
    </submittedName>
</protein>
<dbReference type="EMBL" id="BSYO01000003">
    <property type="protein sequence ID" value="GMH01711.1"/>
    <property type="molecule type" value="Genomic_DNA"/>
</dbReference>
<sequence length="238" mass="26553">MPLSPPQVIKQSGAIEVPGLCYRSMPSLVTSAVDQMIINERQEGQRGREAQNLWRVHVANLHLKEGGTDILITAYEPIVITVHWMAIEDVFCGNLIKILLARSWISGWGWLMRVVLFPPPTVVKDVKSGILLVEFSADHLFFCFHHFYSALLFIWGHSVKVQKPHFPSFPVVFLGELYRWFPGLGFYSSPSAGRCTGDLCFFLVLSLSTINDSSILTLGTSCVPGESMLVTLLKESDA</sequence>
<keyword evidence="2" id="KW-1185">Reference proteome</keyword>
<comment type="caution">
    <text evidence="1">The sequence shown here is derived from an EMBL/GenBank/DDBJ whole genome shotgun (WGS) entry which is preliminary data.</text>
</comment>
<organism evidence="1 2">
    <name type="scientific">Nepenthes gracilis</name>
    <name type="common">Slender pitcher plant</name>
    <dbReference type="NCBI Taxonomy" id="150966"/>
    <lineage>
        <taxon>Eukaryota</taxon>
        <taxon>Viridiplantae</taxon>
        <taxon>Streptophyta</taxon>
        <taxon>Embryophyta</taxon>
        <taxon>Tracheophyta</taxon>
        <taxon>Spermatophyta</taxon>
        <taxon>Magnoliopsida</taxon>
        <taxon>eudicotyledons</taxon>
        <taxon>Gunneridae</taxon>
        <taxon>Pentapetalae</taxon>
        <taxon>Caryophyllales</taxon>
        <taxon>Nepenthaceae</taxon>
        <taxon>Nepenthes</taxon>
    </lineage>
</organism>
<dbReference type="AlphaFoldDB" id="A0AAD3XE31"/>
<dbReference type="Proteomes" id="UP001279734">
    <property type="component" value="Unassembled WGS sequence"/>
</dbReference>
<reference evidence="1" key="1">
    <citation type="submission" date="2023-05" db="EMBL/GenBank/DDBJ databases">
        <title>Nepenthes gracilis genome sequencing.</title>
        <authorList>
            <person name="Fukushima K."/>
        </authorList>
    </citation>
    <scope>NUCLEOTIDE SEQUENCE</scope>
    <source>
        <strain evidence="1">SING2019-196</strain>
    </source>
</reference>